<evidence type="ECO:0000256" key="5">
    <source>
        <dbReference type="ARBA" id="ARBA00023242"/>
    </source>
</evidence>
<dbReference type="InterPro" id="IPR001510">
    <property type="entry name" value="Znf_PARP"/>
</dbReference>
<name>A0AA88HKA6_ARTSF</name>
<dbReference type="GO" id="GO:0005634">
    <property type="term" value="C:nucleus"/>
    <property type="evidence" value="ECO:0007669"/>
    <property type="project" value="UniProtKB-SubCell"/>
</dbReference>
<comment type="caution">
    <text evidence="7">The sequence shown here is derived from an EMBL/GenBank/DDBJ whole genome shotgun (WGS) entry which is preliminary data.</text>
</comment>
<dbReference type="EMBL" id="JAVRJZ010000017">
    <property type="protein sequence ID" value="KAK2709146.1"/>
    <property type="molecule type" value="Genomic_DNA"/>
</dbReference>
<evidence type="ECO:0000256" key="4">
    <source>
        <dbReference type="ARBA" id="ARBA00022833"/>
    </source>
</evidence>
<evidence type="ECO:0000256" key="3">
    <source>
        <dbReference type="ARBA" id="ARBA00022771"/>
    </source>
</evidence>
<dbReference type="SUPFAM" id="SSF57716">
    <property type="entry name" value="Glucocorticoid receptor-like (DNA-binding domain)"/>
    <property type="match status" value="2"/>
</dbReference>
<sequence>MWNLVLKDQMTKQEYREQLLKIMQETLVLFSSADIDQLLLQSSRAIFETSEIVLGHKYARDMPRITQEVVDMSNKKRTLRNKQDRGNKDRFKQLKHHVEKKTRQALEDMIIKKCQQCKEDFQRGNLHLMFKHAKELANHEDTKCLELLDKTGLLKHAQKSTKFDGKMAHWYHMDCFFIRQRPKGVTEIEHFESLRYEDQEKIRVRVTSSAAIGAPAKAKKGKKGDIKLRDYAVEYAKSSRAACKGCQEKIEKDDIRISKKNYDSDAAKRYGPHDDWHHVDCFTNLREDLGFVDSVEVIPGFHALSPDDRKMLKGKLKAISG</sequence>
<dbReference type="Proteomes" id="UP001187531">
    <property type="component" value="Unassembled WGS sequence"/>
</dbReference>
<feature type="domain" description="PARP-type" evidence="6">
    <location>
        <begin position="114"/>
        <end position="210"/>
    </location>
</feature>
<dbReference type="AlphaFoldDB" id="A0AA88HKA6"/>
<keyword evidence="2" id="KW-0479">Metal-binding</keyword>
<feature type="non-terminal residue" evidence="7">
    <location>
        <position position="321"/>
    </location>
</feature>
<accession>A0AA88HKA6</accession>
<dbReference type="InterPro" id="IPR036957">
    <property type="entry name" value="Znf_PARP_sf"/>
</dbReference>
<dbReference type="PROSITE" id="PS50064">
    <property type="entry name" value="ZF_PARP_2"/>
    <property type="match status" value="2"/>
</dbReference>
<proteinExistence type="predicted"/>
<protein>
    <recommendedName>
        <fullName evidence="6">PARP-type domain-containing protein</fullName>
    </recommendedName>
</protein>
<dbReference type="GO" id="GO:0008270">
    <property type="term" value="F:zinc ion binding"/>
    <property type="evidence" value="ECO:0007669"/>
    <property type="project" value="UniProtKB-KW"/>
</dbReference>
<dbReference type="Gene3D" id="3.30.1740.10">
    <property type="entry name" value="Zinc finger, PARP-type"/>
    <property type="match status" value="2"/>
</dbReference>
<evidence type="ECO:0000313" key="7">
    <source>
        <dbReference type="EMBL" id="KAK2709146.1"/>
    </source>
</evidence>
<keyword evidence="3" id="KW-0863">Zinc-finger</keyword>
<reference evidence="7" key="1">
    <citation type="submission" date="2023-07" db="EMBL/GenBank/DDBJ databases">
        <title>Chromosome-level genome assembly of Artemia franciscana.</title>
        <authorList>
            <person name="Jo E."/>
        </authorList>
    </citation>
    <scope>NUCLEOTIDE SEQUENCE</scope>
    <source>
        <tissue evidence="7">Whole body</tissue>
    </source>
</reference>
<dbReference type="GO" id="GO:0003677">
    <property type="term" value="F:DNA binding"/>
    <property type="evidence" value="ECO:0007669"/>
    <property type="project" value="InterPro"/>
</dbReference>
<dbReference type="SMART" id="SM01336">
    <property type="entry name" value="zf-PARP"/>
    <property type="match status" value="2"/>
</dbReference>
<keyword evidence="5" id="KW-0539">Nucleus</keyword>
<dbReference type="Pfam" id="PF00645">
    <property type="entry name" value="zf-PARP"/>
    <property type="match status" value="1"/>
</dbReference>
<comment type="subcellular location">
    <subcellularLocation>
        <location evidence="1">Nucleus</location>
    </subcellularLocation>
</comment>
<keyword evidence="8" id="KW-1185">Reference proteome</keyword>
<evidence type="ECO:0000256" key="1">
    <source>
        <dbReference type="ARBA" id="ARBA00004123"/>
    </source>
</evidence>
<organism evidence="7 8">
    <name type="scientific">Artemia franciscana</name>
    <name type="common">Brine shrimp</name>
    <name type="synonym">Artemia sanfranciscana</name>
    <dbReference type="NCBI Taxonomy" id="6661"/>
    <lineage>
        <taxon>Eukaryota</taxon>
        <taxon>Metazoa</taxon>
        <taxon>Ecdysozoa</taxon>
        <taxon>Arthropoda</taxon>
        <taxon>Crustacea</taxon>
        <taxon>Branchiopoda</taxon>
        <taxon>Anostraca</taxon>
        <taxon>Artemiidae</taxon>
        <taxon>Artemia</taxon>
    </lineage>
</organism>
<gene>
    <name evidence="7" type="ORF">QYM36_012964</name>
</gene>
<feature type="domain" description="PARP-type" evidence="6">
    <location>
        <begin position="231"/>
        <end position="320"/>
    </location>
</feature>
<keyword evidence="4" id="KW-0862">Zinc</keyword>
<evidence type="ECO:0000313" key="8">
    <source>
        <dbReference type="Proteomes" id="UP001187531"/>
    </source>
</evidence>
<evidence type="ECO:0000256" key="2">
    <source>
        <dbReference type="ARBA" id="ARBA00022723"/>
    </source>
</evidence>
<evidence type="ECO:0000259" key="6">
    <source>
        <dbReference type="PROSITE" id="PS50064"/>
    </source>
</evidence>